<keyword evidence="9" id="KW-0624">Polysaccharide degradation</keyword>
<dbReference type="InParanoid" id="W4JXH6"/>
<comment type="catalytic activity">
    <reaction evidence="1">
        <text>Hydrolysis of terminal (1-&gt;4)-linked alpha-D-glucose residues successively from non-reducing ends of the chains with release of beta-D-glucose.</text>
        <dbReference type="EC" id="3.2.1.3"/>
    </reaction>
</comment>
<dbReference type="GO" id="GO:0004339">
    <property type="term" value="F:glucan 1,4-alpha-glucosidase activity"/>
    <property type="evidence" value="ECO:0007669"/>
    <property type="project" value="UniProtKB-EC"/>
</dbReference>
<evidence type="ECO:0000256" key="11">
    <source>
        <dbReference type="ARBA" id="ARBA00033473"/>
    </source>
</evidence>
<dbReference type="EC" id="3.2.1.3" evidence="3"/>
<feature type="chain" id="PRO_5004844144" description="glucan 1,4-alpha-glucosidase" evidence="12">
    <location>
        <begin position="19"/>
        <end position="533"/>
    </location>
</feature>
<protein>
    <recommendedName>
        <fullName evidence="3">glucan 1,4-alpha-glucosidase</fullName>
        <ecNumber evidence="3">3.2.1.3</ecNumber>
    </recommendedName>
    <alternativeName>
        <fullName evidence="11">1,4-alpha-D-glucan glucohydrolase</fullName>
    </alternativeName>
    <alternativeName>
        <fullName evidence="10">Glucan 1,4-alpha-glucosidase</fullName>
    </alternativeName>
</protein>
<evidence type="ECO:0000256" key="3">
    <source>
        <dbReference type="ARBA" id="ARBA00012593"/>
    </source>
</evidence>
<evidence type="ECO:0000259" key="13">
    <source>
        <dbReference type="Pfam" id="PF00723"/>
    </source>
</evidence>
<dbReference type="GO" id="GO:0000272">
    <property type="term" value="P:polysaccharide catabolic process"/>
    <property type="evidence" value="ECO:0007669"/>
    <property type="project" value="UniProtKB-KW"/>
</dbReference>
<keyword evidence="15" id="KW-1185">Reference proteome</keyword>
<keyword evidence="7" id="KW-0119">Carbohydrate metabolism</keyword>
<evidence type="ECO:0000256" key="8">
    <source>
        <dbReference type="ARBA" id="ARBA00023295"/>
    </source>
</evidence>
<dbReference type="FunCoup" id="W4JXH6">
    <property type="interactions" value="48"/>
</dbReference>
<keyword evidence="6" id="KW-0325">Glycoprotein</keyword>
<sequence>MHLTLYLAIALLGGGVNALKSTATEDYIATESPIAKRNVLNNIGPPVGALPGVVSVASSNNTDPSSRFTWIRDSAMVMKSLINEFTLGLDTSLRDTIETYLLGQYRTQLITNPSGTVSTGGLAEPRFNFDYTADTTSFSRPENDGPPLRANNLITYANWLVDEDKNTTFVENVLWPSISLDIDYILHHWNETSFELWEIAWTESYWTAAVEVHALRSAAILGRKIGRDYEVKGWESTASVILSFMQSFWNNQANYVSGNTIPDRSGIDSSTVLASIYNYDPLAGCDSLTLQPCSDRALMNLKAVVDGFRPLYPINSKTGAAAVGLWTEDTVFGSPWHLSTFGVAEQLYDALAVWNQTSSITVTTLSLPFFQQFFIAALAITYRPGFIGYQEILDGVKAFADNTILIAANYTPQDGMLPQMFDKEDGKPLGANGLSWSYSAALSAFDARNGLKPASWGAQGLAQSCTSQHSADAFSFEEAGFLERMYKAAAEFFQGYRGYQEYAYHQGYRIIEQDSYEAPAAYMYSRVFREYGR</sequence>
<dbReference type="Proteomes" id="UP000030671">
    <property type="component" value="Unassembled WGS sequence"/>
</dbReference>
<dbReference type="PANTHER" id="PTHR31616:SF12">
    <property type="entry name" value="GLUCOAMYLASE"/>
    <property type="match status" value="1"/>
</dbReference>
<dbReference type="GO" id="GO:0000324">
    <property type="term" value="C:fungal-type vacuole"/>
    <property type="evidence" value="ECO:0007669"/>
    <property type="project" value="TreeGrafter"/>
</dbReference>
<dbReference type="AlphaFoldDB" id="W4JXH6"/>
<dbReference type="Gene3D" id="1.50.10.10">
    <property type="match status" value="1"/>
</dbReference>
<accession>W4JXH6</accession>
<dbReference type="PRINTS" id="PR00736">
    <property type="entry name" value="GLHYDRLASE15"/>
</dbReference>
<evidence type="ECO:0000256" key="7">
    <source>
        <dbReference type="ARBA" id="ARBA00023277"/>
    </source>
</evidence>
<dbReference type="PANTHER" id="PTHR31616">
    <property type="entry name" value="TREHALASE"/>
    <property type="match status" value="1"/>
</dbReference>
<dbReference type="EMBL" id="KI925462">
    <property type="protein sequence ID" value="ETW78169.1"/>
    <property type="molecule type" value="Genomic_DNA"/>
</dbReference>
<feature type="domain" description="GH15-like" evidence="13">
    <location>
        <begin position="34"/>
        <end position="445"/>
    </location>
</feature>
<dbReference type="STRING" id="747525.W4JXH6"/>
<keyword evidence="5 14" id="KW-0378">Hydrolase</keyword>
<evidence type="ECO:0000313" key="15">
    <source>
        <dbReference type="Proteomes" id="UP000030671"/>
    </source>
</evidence>
<dbReference type="RefSeq" id="XP_009550165.1">
    <property type="nucleotide sequence ID" value="XM_009551870.1"/>
</dbReference>
<evidence type="ECO:0000256" key="10">
    <source>
        <dbReference type="ARBA" id="ARBA00033442"/>
    </source>
</evidence>
<name>W4JXH6_HETIT</name>
<dbReference type="eggNOG" id="ENOG502QPM2">
    <property type="taxonomic scope" value="Eukaryota"/>
</dbReference>
<evidence type="ECO:0000256" key="12">
    <source>
        <dbReference type="SAM" id="SignalP"/>
    </source>
</evidence>
<evidence type="ECO:0000256" key="1">
    <source>
        <dbReference type="ARBA" id="ARBA00001863"/>
    </source>
</evidence>
<dbReference type="InterPro" id="IPR011613">
    <property type="entry name" value="GH15-like"/>
</dbReference>
<dbReference type="SUPFAM" id="SSF48208">
    <property type="entry name" value="Six-hairpin glycosidases"/>
    <property type="match status" value="1"/>
</dbReference>
<evidence type="ECO:0000256" key="9">
    <source>
        <dbReference type="ARBA" id="ARBA00023326"/>
    </source>
</evidence>
<evidence type="ECO:0000256" key="4">
    <source>
        <dbReference type="ARBA" id="ARBA00022729"/>
    </source>
</evidence>
<dbReference type="InterPro" id="IPR012341">
    <property type="entry name" value="6hp_glycosidase-like_sf"/>
</dbReference>
<dbReference type="HOGENOM" id="CLU_012173_2_1_1"/>
<evidence type="ECO:0000256" key="6">
    <source>
        <dbReference type="ARBA" id="ARBA00023180"/>
    </source>
</evidence>
<keyword evidence="4 12" id="KW-0732">Signal</keyword>
<reference evidence="14 15" key="1">
    <citation type="journal article" date="2012" name="New Phytol.">
        <title>Insight into trade-off between wood decay and parasitism from the genome of a fungal forest pathogen.</title>
        <authorList>
            <person name="Olson A."/>
            <person name="Aerts A."/>
            <person name="Asiegbu F."/>
            <person name="Belbahri L."/>
            <person name="Bouzid O."/>
            <person name="Broberg A."/>
            <person name="Canback B."/>
            <person name="Coutinho P.M."/>
            <person name="Cullen D."/>
            <person name="Dalman K."/>
            <person name="Deflorio G."/>
            <person name="van Diepen L.T."/>
            <person name="Dunand C."/>
            <person name="Duplessis S."/>
            <person name="Durling M."/>
            <person name="Gonthier P."/>
            <person name="Grimwood J."/>
            <person name="Fossdal C.G."/>
            <person name="Hansson D."/>
            <person name="Henrissat B."/>
            <person name="Hietala A."/>
            <person name="Himmelstrand K."/>
            <person name="Hoffmeister D."/>
            <person name="Hogberg N."/>
            <person name="James T.Y."/>
            <person name="Karlsson M."/>
            <person name="Kohler A."/>
            <person name="Kues U."/>
            <person name="Lee Y.H."/>
            <person name="Lin Y.C."/>
            <person name="Lind M."/>
            <person name="Lindquist E."/>
            <person name="Lombard V."/>
            <person name="Lucas S."/>
            <person name="Lunden K."/>
            <person name="Morin E."/>
            <person name="Murat C."/>
            <person name="Park J."/>
            <person name="Raffaello T."/>
            <person name="Rouze P."/>
            <person name="Salamov A."/>
            <person name="Schmutz J."/>
            <person name="Solheim H."/>
            <person name="Stahlberg J."/>
            <person name="Velez H."/>
            <person name="de Vries R.P."/>
            <person name="Wiebenga A."/>
            <person name="Woodward S."/>
            <person name="Yakovlev I."/>
            <person name="Garbelotto M."/>
            <person name="Martin F."/>
            <person name="Grigoriev I.V."/>
            <person name="Stenlid J."/>
        </authorList>
    </citation>
    <scope>NUCLEOTIDE SEQUENCE [LARGE SCALE GENOMIC DNA]</scope>
    <source>
        <strain evidence="14 15">TC 32-1</strain>
    </source>
</reference>
<gene>
    <name evidence="14" type="ORF">HETIRDRAFT_157474</name>
</gene>
<proteinExistence type="inferred from homology"/>
<comment type="similarity">
    <text evidence="2">Belongs to the glycosyl hydrolase 15 family.</text>
</comment>
<dbReference type="OrthoDB" id="6123450at2759"/>
<feature type="signal peptide" evidence="12">
    <location>
        <begin position="1"/>
        <end position="18"/>
    </location>
</feature>
<dbReference type="GeneID" id="20667729"/>
<keyword evidence="8" id="KW-0326">Glycosidase</keyword>
<dbReference type="InterPro" id="IPR008928">
    <property type="entry name" value="6-hairpin_glycosidase_sf"/>
</dbReference>
<dbReference type="Pfam" id="PF00723">
    <property type="entry name" value="Glyco_hydro_15"/>
    <property type="match status" value="1"/>
</dbReference>
<evidence type="ECO:0000256" key="2">
    <source>
        <dbReference type="ARBA" id="ARBA00006188"/>
    </source>
</evidence>
<dbReference type="KEGG" id="hir:HETIRDRAFT_157474"/>
<dbReference type="InterPro" id="IPR000165">
    <property type="entry name" value="Glucoamylase"/>
</dbReference>
<evidence type="ECO:0000256" key="5">
    <source>
        <dbReference type="ARBA" id="ARBA00022801"/>
    </source>
</evidence>
<evidence type="ECO:0000313" key="14">
    <source>
        <dbReference type="EMBL" id="ETW78169.1"/>
    </source>
</evidence>
<organism evidence="14 15">
    <name type="scientific">Heterobasidion irregulare (strain TC 32-1)</name>
    <dbReference type="NCBI Taxonomy" id="747525"/>
    <lineage>
        <taxon>Eukaryota</taxon>
        <taxon>Fungi</taxon>
        <taxon>Dikarya</taxon>
        <taxon>Basidiomycota</taxon>
        <taxon>Agaricomycotina</taxon>
        <taxon>Agaricomycetes</taxon>
        <taxon>Russulales</taxon>
        <taxon>Bondarzewiaceae</taxon>
        <taxon>Heterobasidion</taxon>
        <taxon>Heterobasidion annosum species complex</taxon>
    </lineage>
</organism>